<feature type="compositionally biased region" description="Acidic residues" evidence="1">
    <location>
        <begin position="276"/>
        <end position="317"/>
    </location>
</feature>
<dbReference type="KEGG" id="vg:6295383"/>
<accession>B2YG76</accession>
<gene>
    <name evidence="2" type="ORF">MdSGHV099</name>
</gene>
<feature type="region of interest" description="Disordered" evidence="1">
    <location>
        <begin position="264"/>
        <end position="365"/>
    </location>
</feature>
<name>B2YG76_MHVB</name>
<dbReference type="EMBL" id="EU522111">
    <property type="protein sequence ID" value="ACD03558.1"/>
    <property type="molecule type" value="Genomic_DNA"/>
</dbReference>
<reference evidence="2 3" key="1">
    <citation type="journal article" date="2008" name="Virology">
        <title>Sequence analysis of a non-classified, non-occluded DNA virus that causes salivary gland hypertrophy of Musca domestica, MdSGHV.</title>
        <authorList>
            <person name="Garcia-Maruniak A."/>
            <person name="Maruniak J.E."/>
            <person name="Farmerie W."/>
            <person name="Boucias D.G."/>
        </authorList>
    </citation>
    <scope>NUCLEOTIDE SEQUENCE [LARGE SCALE GENOMIC DNA]</scope>
    <source>
        <strain evidence="3">Isolate Musca domestica/United States/Boucias/-</strain>
    </source>
</reference>
<sequence length="612" mass="68310">MAAAATTMPANQVTATIPLSQLLQKTPMERMQDDAVFLASAAASNNSHLFNIKEFKTNFLPNSLSSDTPLSMSKELMVERENEKSPLFFKTSATFAYCSRVRGCCIFFNDGITEQQKKILYSVACQVEIFNKVFEIIKNALPNHNFIFSMFFDKKLGKTFNLLGLSEDTIVLRLKKETPSSRSQFIYNVAQMQLQMLKFDFLISPNITPYYVKQFLTDLSLPVVQIPPQSGQTLNTADITNSNTAATLNSSSSSSGVTPAITSNTLFIEGGGDGGDGVDDGDEEMCERMNDDDDDEDEEIESMMSSDGDDDGDDELNPLDREPIMVENVKNYEPEKPFKLPDNVKRTKPPKPPKSLASSSSGSSRAYYRNNSIADELGSVGVVIPPKSSRISESGITDIFSKLNTKSKQNVINDDGDEDEDDDDDDDDVSNIDNEDNYMFDEFIGETYKEEGGGDDGNFDSFDESMFKLPEPTVTFPPPKTMASVSTMTSSTTDSLSAICSDIKKRENYTCNMNEEGRRVYTLRYLQTLLDTMKMGIHEYAKNVKNLQRIFDEYSDLHPYISAYVNSVGYERGKLESAIDALKQVENDPPNRLKQAVFIFLITNLLQLTTDE</sequence>
<dbReference type="Proteomes" id="UP000011274">
    <property type="component" value="Segment"/>
</dbReference>
<evidence type="ECO:0000313" key="3">
    <source>
        <dbReference type="Proteomes" id="UP000011274"/>
    </source>
</evidence>
<evidence type="ECO:0000256" key="1">
    <source>
        <dbReference type="SAM" id="MobiDB-lite"/>
    </source>
</evidence>
<protein>
    <submittedName>
        <fullName evidence="2">Uncharacterized protein</fullName>
    </submittedName>
</protein>
<evidence type="ECO:0000313" key="2">
    <source>
        <dbReference type="EMBL" id="ACD03558.1"/>
    </source>
</evidence>
<feature type="region of interest" description="Disordered" evidence="1">
    <location>
        <begin position="409"/>
        <end position="436"/>
    </location>
</feature>
<dbReference type="GeneID" id="6295383"/>
<feature type="compositionally biased region" description="Basic and acidic residues" evidence="1">
    <location>
        <begin position="318"/>
        <end position="345"/>
    </location>
</feature>
<feature type="compositionally biased region" description="Low complexity" evidence="1">
    <location>
        <begin position="354"/>
        <end position="364"/>
    </location>
</feature>
<organism evidence="2 3">
    <name type="scientific">Musca hytrovirus</name>
    <name type="common">isolate Musca domestica/United States/Boucias/-</name>
    <name type="synonym">MHV</name>
    <dbReference type="NCBI Taxonomy" id="523909"/>
    <lineage>
        <taxon>Viruses</taxon>
        <taxon>Viruses incertae sedis</taxon>
        <taxon>Naldaviricetes</taxon>
        <taxon>Lefavirales</taxon>
        <taxon>Hytrosaviridae</taxon>
        <taxon>Muscavirus</taxon>
        <taxon>Muscavirus musdomesticae</taxon>
    </lineage>
</organism>
<dbReference type="RefSeq" id="YP_001883427.1">
    <property type="nucleotide sequence ID" value="NC_010671.1"/>
</dbReference>
<keyword evidence="3" id="KW-1185">Reference proteome</keyword>
<organismHost>
    <name type="scientific">Musca domestica</name>
    <name type="common">House fly</name>
    <dbReference type="NCBI Taxonomy" id="7370"/>
</organismHost>
<proteinExistence type="predicted"/>
<feature type="compositionally biased region" description="Acidic residues" evidence="1">
    <location>
        <begin position="414"/>
        <end position="436"/>
    </location>
</feature>